<dbReference type="PROSITE" id="PS50102">
    <property type="entry name" value="RRM"/>
    <property type="match status" value="1"/>
</dbReference>
<dbReference type="GO" id="GO:0097157">
    <property type="term" value="F:pre-mRNA intronic binding"/>
    <property type="evidence" value="ECO:0007669"/>
    <property type="project" value="TreeGrafter"/>
</dbReference>
<dbReference type="Proteomes" id="UP000011083">
    <property type="component" value="Unassembled WGS sequence"/>
</dbReference>
<protein>
    <submittedName>
        <fullName evidence="5">RNA recognition motif domain containing protein</fullName>
    </submittedName>
</protein>
<sequence length="401" mass="45265">MSRGEDGPPIGPLAPTQAEIQLKALLHRQLDTSLHGVEDAFLRRRVDFAGTTNTLVDSMAAASGVRTRREFADIEATHQRLQELRDLGLRTEQICQRLEQEGYSLTEDLQRKRKKRKLVHPDHLKTESEDVERCLRERAAAAARNVTSAPRDLPQLSRHEREIERTLLHGKRADSLGRWLVSVSLVVRKKTKRNSSRQAIAPTSDDDAIKYESEHEEERLPAPREEGPSKKKKRRKIATTSTETFNSSRGLGDKDEEGGAAAKQAIVPFDRSFIEAHRLALSEIRQLPRFAAYEAGSPSRTLYIKNLAETTTKEDLVRIFLSFQKPAEELRQDRDYLEFRLLQGRMRGQAFVTFPSVEDAVAALAAVNGFVFKEGKPLIIHYGKGENKRGNDQSGGDHSEE</sequence>
<dbReference type="InterPro" id="IPR035979">
    <property type="entry name" value="RBD_domain_sf"/>
</dbReference>
<keyword evidence="1 2" id="KW-0694">RNA-binding</keyword>
<dbReference type="RefSeq" id="XP_004334312.1">
    <property type="nucleotide sequence ID" value="XM_004334264.1"/>
</dbReference>
<organism evidence="5 6">
    <name type="scientific">Acanthamoeba castellanii (strain ATCC 30010 / Neff)</name>
    <dbReference type="NCBI Taxonomy" id="1257118"/>
    <lineage>
        <taxon>Eukaryota</taxon>
        <taxon>Amoebozoa</taxon>
        <taxon>Discosea</taxon>
        <taxon>Longamoebia</taxon>
        <taxon>Centramoebida</taxon>
        <taxon>Acanthamoebidae</taxon>
        <taxon>Acanthamoeba</taxon>
    </lineage>
</organism>
<dbReference type="PANTHER" id="PTHR16105">
    <property type="entry name" value="RNA-BINDING REGION-CONTAINING PROTEIN 3"/>
    <property type="match status" value="1"/>
</dbReference>
<dbReference type="InterPro" id="IPR045164">
    <property type="entry name" value="RBM41/RNPC3"/>
</dbReference>
<feature type="domain" description="RRM" evidence="4">
    <location>
        <begin position="300"/>
        <end position="385"/>
    </location>
</feature>
<dbReference type="InterPro" id="IPR012677">
    <property type="entry name" value="Nucleotide-bd_a/b_plait_sf"/>
</dbReference>
<dbReference type="EMBL" id="KB008119">
    <property type="protein sequence ID" value="ELR12299.1"/>
    <property type="molecule type" value="Genomic_DNA"/>
</dbReference>
<proteinExistence type="predicted"/>
<dbReference type="InterPro" id="IPR000504">
    <property type="entry name" value="RRM_dom"/>
</dbReference>
<dbReference type="SMART" id="SM00360">
    <property type="entry name" value="RRM"/>
    <property type="match status" value="1"/>
</dbReference>
<feature type="compositionally biased region" description="Polar residues" evidence="3">
    <location>
        <begin position="238"/>
        <end position="249"/>
    </location>
</feature>
<evidence type="ECO:0000313" key="6">
    <source>
        <dbReference type="Proteomes" id="UP000011083"/>
    </source>
</evidence>
<dbReference type="GO" id="GO:0005689">
    <property type="term" value="C:U12-type spliceosomal complex"/>
    <property type="evidence" value="ECO:0007669"/>
    <property type="project" value="TreeGrafter"/>
</dbReference>
<dbReference type="PANTHER" id="PTHR16105:SF0">
    <property type="entry name" value="RNA-BINDING REGION-CONTAINING PROTEIN 3"/>
    <property type="match status" value="1"/>
</dbReference>
<name>L8GHH0_ACACF</name>
<dbReference type="STRING" id="1257118.L8GHH0"/>
<dbReference type="GeneID" id="14912896"/>
<dbReference type="GO" id="GO:0000398">
    <property type="term" value="P:mRNA splicing, via spliceosome"/>
    <property type="evidence" value="ECO:0007669"/>
    <property type="project" value="TreeGrafter"/>
</dbReference>
<evidence type="ECO:0000256" key="2">
    <source>
        <dbReference type="PROSITE-ProRule" id="PRU00176"/>
    </source>
</evidence>
<dbReference type="GO" id="GO:0030626">
    <property type="term" value="F:U12 snRNA binding"/>
    <property type="evidence" value="ECO:0007669"/>
    <property type="project" value="TreeGrafter"/>
</dbReference>
<evidence type="ECO:0000256" key="1">
    <source>
        <dbReference type="ARBA" id="ARBA00022884"/>
    </source>
</evidence>
<dbReference type="SUPFAM" id="SSF54928">
    <property type="entry name" value="RNA-binding domain, RBD"/>
    <property type="match status" value="1"/>
</dbReference>
<dbReference type="VEuPathDB" id="AmoebaDB:ACA1_373630"/>
<evidence type="ECO:0000256" key="3">
    <source>
        <dbReference type="SAM" id="MobiDB-lite"/>
    </source>
</evidence>
<dbReference type="AlphaFoldDB" id="L8GHH0"/>
<reference evidence="5 6" key="1">
    <citation type="journal article" date="2013" name="Genome Biol.">
        <title>Genome of Acanthamoeba castellanii highlights extensive lateral gene transfer and early evolution of tyrosine kinase signaling.</title>
        <authorList>
            <person name="Clarke M."/>
            <person name="Lohan A.J."/>
            <person name="Liu B."/>
            <person name="Lagkouvardos I."/>
            <person name="Roy S."/>
            <person name="Zafar N."/>
            <person name="Bertelli C."/>
            <person name="Schilde C."/>
            <person name="Kianianmomeni A."/>
            <person name="Burglin T.R."/>
            <person name="Frech C."/>
            <person name="Turcotte B."/>
            <person name="Kopec K.O."/>
            <person name="Synnott J.M."/>
            <person name="Choo C."/>
            <person name="Paponov I."/>
            <person name="Finkler A."/>
            <person name="Soon Heng Tan C."/>
            <person name="Hutchins A.P."/>
            <person name="Weinmeier T."/>
            <person name="Rattei T."/>
            <person name="Chu J.S."/>
            <person name="Gimenez G."/>
            <person name="Irimia M."/>
            <person name="Rigden D.J."/>
            <person name="Fitzpatrick D.A."/>
            <person name="Lorenzo-Morales J."/>
            <person name="Bateman A."/>
            <person name="Chiu C.H."/>
            <person name="Tang P."/>
            <person name="Hegemann P."/>
            <person name="Fromm H."/>
            <person name="Raoult D."/>
            <person name="Greub G."/>
            <person name="Miranda-Saavedra D."/>
            <person name="Chen N."/>
            <person name="Nash P."/>
            <person name="Ginger M.L."/>
            <person name="Horn M."/>
            <person name="Schaap P."/>
            <person name="Caler L."/>
            <person name="Loftus B."/>
        </authorList>
    </citation>
    <scope>NUCLEOTIDE SEQUENCE [LARGE SCALE GENOMIC DNA]</scope>
    <source>
        <strain evidence="5 6">Neff</strain>
    </source>
</reference>
<dbReference type="KEGG" id="acan:ACA1_373630"/>
<dbReference type="Gene3D" id="3.30.70.330">
    <property type="match status" value="1"/>
</dbReference>
<feature type="compositionally biased region" description="Basic and acidic residues" evidence="3">
    <location>
        <begin position="207"/>
        <end position="229"/>
    </location>
</feature>
<keyword evidence="6" id="KW-1185">Reference proteome</keyword>
<feature type="region of interest" description="Disordered" evidence="3">
    <location>
        <begin position="191"/>
        <end position="259"/>
    </location>
</feature>
<evidence type="ECO:0000313" key="5">
    <source>
        <dbReference type="EMBL" id="ELR12299.1"/>
    </source>
</evidence>
<gene>
    <name evidence="5" type="ORF">ACA1_373630</name>
</gene>
<evidence type="ECO:0000259" key="4">
    <source>
        <dbReference type="PROSITE" id="PS50102"/>
    </source>
</evidence>
<dbReference type="OrthoDB" id="277802at2759"/>
<dbReference type="Pfam" id="PF00076">
    <property type="entry name" value="RRM_1"/>
    <property type="match status" value="1"/>
</dbReference>
<accession>L8GHH0</accession>